<evidence type="ECO:0000313" key="3">
    <source>
        <dbReference type="Proteomes" id="UP000198362"/>
    </source>
</evidence>
<gene>
    <name evidence="2" type="ORF">SAMN05421812_114158</name>
</gene>
<sequence length="152" mass="15791">MPFGLSRRAGWLALAGVFLLTGLAVAGWTVFRDSEKPPAAASNTATGTPSAQPLDSPRAAALSEQLTSGDEARIRAVLAMPSGQALEPAAAEQLASLGSISFDLATFTYLDGRTAQVQGTVATPPAATSPRWTFTLLHVGDEWKLVDGRPNA</sequence>
<feature type="compositionally biased region" description="Polar residues" evidence="1">
    <location>
        <begin position="41"/>
        <end position="53"/>
    </location>
</feature>
<evidence type="ECO:0000313" key="2">
    <source>
        <dbReference type="EMBL" id="SNT62707.1"/>
    </source>
</evidence>
<organism evidence="2 3">
    <name type="scientific">Asanoa hainanensis</name>
    <dbReference type="NCBI Taxonomy" id="560556"/>
    <lineage>
        <taxon>Bacteria</taxon>
        <taxon>Bacillati</taxon>
        <taxon>Actinomycetota</taxon>
        <taxon>Actinomycetes</taxon>
        <taxon>Micromonosporales</taxon>
        <taxon>Micromonosporaceae</taxon>
        <taxon>Asanoa</taxon>
    </lineage>
</organism>
<accession>A0A239P6J2</accession>
<dbReference type="AlphaFoldDB" id="A0A239P6J2"/>
<evidence type="ECO:0000256" key="1">
    <source>
        <dbReference type="SAM" id="MobiDB-lite"/>
    </source>
</evidence>
<keyword evidence="3" id="KW-1185">Reference proteome</keyword>
<dbReference type="RefSeq" id="WP_144022828.1">
    <property type="nucleotide sequence ID" value="NZ_FZPH01000014.1"/>
</dbReference>
<name>A0A239P6J2_9ACTN</name>
<feature type="region of interest" description="Disordered" evidence="1">
    <location>
        <begin position="36"/>
        <end position="67"/>
    </location>
</feature>
<reference evidence="2 3" key="1">
    <citation type="submission" date="2017-06" db="EMBL/GenBank/DDBJ databases">
        <authorList>
            <person name="Kim H.J."/>
            <person name="Triplett B.A."/>
        </authorList>
    </citation>
    <scope>NUCLEOTIDE SEQUENCE [LARGE SCALE GENOMIC DNA]</scope>
    <source>
        <strain evidence="2 3">CGMCC 4.5593</strain>
    </source>
</reference>
<protein>
    <submittedName>
        <fullName evidence="2">Uncharacterized protein</fullName>
    </submittedName>
</protein>
<proteinExistence type="predicted"/>
<dbReference type="Proteomes" id="UP000198362">
    <property type="component" value="Unassembled WGS sequence"/>
</dbReference>
<dbReference type="EMBL" id="FZPH01000014">
    <property type="protein sequence ID" value="SNT62707.1"/>
    <property type="molecule type" value="Genomic_DNA"/>
</dbReference>